<dbReference type="InterPro" id="IPR048363">
    <property type="entry name" value="CTSRT_C2"/>
</dbReference>
<feature type="region of interest" description="Disordered" evidence="1">
    <location>
        <begin position="1"/>
        <end position="24"/>
    </location>
</feature>
<dbReference type="VEuPathDB" id="FungiDB:AMAG_03696"/>
<dbReference type="EMBL" id="GG745334">
    <property type="protein sequence ID" value="KNE59416.1"/>
    <property type="molecule type" value="Genomic_DNA"/>
</dbReference>
<feature type="domain" description="C2" evidence="2">
    <location>
        <begin position="34"/>
        <end position="159"/>
    </location>
</feature>
<evidence type="ECO:0000313" key="4">
    <source>
        <dbReference type="Proteomes" id="UP000054350"/>
    </source>
</evidence>
<dbReference type="OrthoDB" id="2144823at2759"/>
<name>A0A0L0SAA8_ALLM3</name>
<dbReference type="Gene3D" id="2.60.40.150">
    <property type="entry name" value="C2 domain"/>
    <property type="match status" value="1"/>
</dbReference>
<evidence type="ECO:0000313" key="3">
    <source>
        <dbReference type="EMBL" id="KNE59416.1"/>
    </source>
</evidence>
<dbReference type="InterPro" id="IPR000008">
    <property type="entry name" value="C2_dom"/>
</dbReference>
<feature type="region of interest" description="Disordered" evidence="1">
    <location>
        <begin position="346"/>
        <end position="392"/>
    </location>
</feature>
<reference evidence="3 4" key="1">
    <citation type="submission" date="2009-11" db="EMBL/GenBank/DDBJ databases">
        <title>Annotation of Allomyces macrogynus ATCC 38327.</title>
        <authorList>
            <consortium name="The Broad Institute Genome Sequencing Platform"/>
            <person name="Russ C."/>
            <person name="Cuomo C."/>
            <person name="Burger G."/>
            <person name="Gray M.W."/>
            <person name="Holland P.W.H."/>
            <person name="King N."/>
            <person name="Lang F.B.F."/>
            <person name="Roger A.J."/>
            <person name="Ruiz-Trillo I."/>
            <person name="Young S.K."/>
            <person name="Zeng Q."/>
            <person name="Gargeya S."/>
            <person name="Fitzgerald M."/>
            <person name="Haas B."/>
            <person name="Abouelleil A."/>
            <person name="Alvarado L."/>
            <person name="Arachchi H.M."/>
            <person name="Berlin A."/>
            <person name="Chapman S.B."/>
            <person name="Gearin G."/>
            <person name="Goldberg J."/>
            <person name="Griggs A."/>
            <person name="Gujja S."/>
            <person name="Hansen M."/>
            <person name="Heiman D."/>
            <person name="Howarth C."/>
            <person name="Larimer J."/>
            <person name="Lui A."/>
            <person name="MacDonald P.J.P."/>
            <person name="McCowen C."/>
            <person name="Montmayeur A."/>
            <person name="Murphy C."/>
            <person name="Neiman D."/>
            <person name="Pearson M."/>
            <person name="Priest M."/>
            <person name="Roberts A."/>
            <person name="Saif S."/>
            <person name="Shea T."/>
            <person name="Sisk P."/>
            <person name="Stolte C."/>
            <person name="Sykes S."/>
            <person name="Wortman J."/>
            <person name="Nusbaum C."/>
            <person name="Birren B."/>
        </authorList>
    </citation>
    <scope>NUCLEOTIDE SEQUENCE [LARGE SCALE GENOMIC DNA]</scope>
    <source>
        <strain evidence="3 4">ATCC 38327</strain>
    </source>
</reference>
<evidence type="ECO:0000259" key="2">
    <source>
        <dbReference type="PROSITE" id="PS50004"/>
    </source>
</evidence>
<feature type="compositionally biased region" description="Low complexity" evidence="1">
    <location>
        <begin position="353"/>
        <end position="371"/>
    </location>
</feature>
<dbReference type="Pfam" id="PF15729">
    <property type="entry name" value="CTSRT"/>
    <property type="match status" value="1"/>
</dbReference>
<dbReference type="AlphaFoldDB" id="A0A0L0SAA8"/>
<gene>
    <name evidence="3" type="ORF">AMAG_03696</name>
</gene>
<reference evidence="4" key="2">
    <citation type="submission" date="2009-11" db="EMBL/GenBank/DDBJ databases">
        <title>The Genome Sequence of Allomyces macrogynus strain ATCC 38327.</title>
        <authorList>
            <consortium name="The Broad Institute Genome Sequencing Platform"/>
            <person name="Russ C."/>
            <person name="Cuomo C."/>
            <person name="Shea T."/>
            <person name="Young S.K."/>
            <person name="Zeng Q."/>
            <person name="Koehrsen M."/>
            <person name="Haas B."/>
            <person name="Borodovsky M."/>
            <person name="Guigo R."/>
            <person name="Alvarado L."/>
            <person name="Berlin A."/>
            <person name="Borenstein D."/>
            <person name="Chen Z."/>
            <person name="Engels R."/>
            <person name="Freedman E."/>
            <person name="Gellesch M."/>
            <person name="Goldberg J."/>
            <person name="Griggs A."/>
            <person name="Gujja S."/>
            <person name="Heiman D."/>
            <person name="Hepburn T."/>
            <person name="Howarth C."/>
            <person name="Jen D."/>
            <person name="Larson L."/>
            <person name="Lewis B."/>
            <person name="Mehta T."/>
            <person name="Park D."/>
            <person name="Pearson M."/>
            <person name="Roberts A."/>
            <person name="Saif S."/>
            <person name="Shenoy N."/>
            <person name="Sisk P."/>
            <person name="Stolte C."/>
            <person name="Sykes S."/>
            <person name="Walk T."/>
            <person name="White J."/>
            <person name="Yandava C."/>
            <person name="Burger G."/>
            <person name="Gray M.W."/>
            <person name="Holland P.W.H."/>
            <person name="King N."/>
            <person name="Lang F.B.F."/>
            <person name="Roger A.J."/>
            <person name="Ruiz-Trillo I."/>
            <person name="Lander E."/>
            <person name="Nusbaum C."/>
        </authorList>
    </citation>
    <scope>NUCLEOTIDE SEQUENCE [LARGE SCALE GENOMIC DNA]</scope>
    <source>
        <strain evidence="4">ATCC 38327</strain>
    </source>
</reference>
<dbReference type="InterPro" id="IPR031462">
    <property type="entry name" value="CTSRT"/>
</dbReference>
<dbReference type="PANTHER" id="PTHR21665:SF2">
    <property type="entry name" value="CATION CHANNEL SPERM-ASSOCIATED TARGETING SUBUNIT TAU"/>
    <property type="match status" value="1"/>
</dbReference>
<dbReference type="SUPFAM" id="SSF49562">
    <property type="entry name" value="C2 domain (Calcium/lipid-binding domain, CaLB)"/>
    <property type="match status" value="1"/>
</dbReference>
<sequence length="419" mass="46464">MSAANLGQSPAGGAEKLMGGPTGPIKSPLDDLAALRRVLMAEEDSRPSVTGILSVKIKQVHFLELKEAQLIHSKCFAAMSIRTITKKTHVTRKENGVLHWNQTKHFPVVVPRSRKHPFNLLRIQILEVSSTDPTRTFPIGSVSFHVHDILGVSPIAGIFDLWDQHRLVGDVSLEITFNYGSFGYGYSPQLKEEKRVPEDMITYSLFPRINPPEDQMESVDGVMAVKAVPHPSYIPFTEKVYLSYGKELGDLKGMSDKQYVPDFVARDLSHLKAIRDQYFAMTDRVARILFLHKHLTSSNLRPETVLDANDVAPPVPRVDPNFVQPFSLAPMVKDEIVFQALAKHREARRNGNGPPTGSAAAGMPSSGSRGSTSGLMHGGPKRRSVNFQPGAVVERRKKWVDDMITFEQPEDALEEGEDA</sequence>
<dbReference type="eggNOG" id="ENOG502RTST">
    <property type="taxonomic scope" value="Eukaryota"/>
</dbReference>
<proteinExistence type="predicted"/>
<dbReference type="PROSITE" id="PS50004">
    <property type="entry name" value="C2"/>
    <property type="match status" value="1"/>
</dbReference>
<keyword evidence="4" id="KW-1185">Reference proteome</keyword>
<dbReference type="Proteomes" id="UP000054350">
    <property type="component" value="Unassembled WGS sequence"/>
</dbReference>
<dbReference type="InterPro" id="IPR035892">
    <property type="entry name" value="C2_domain_sf"/>
</dbReference>
<protein>
    <recommendedName>
        <fullName evidence="2">C2 domain-containing protein</fullName>
    </recommendedName>
</protein>
<dbReference type="PANTHER" id="PTHR21665">
    <property type="entry name" value="CATION CHANNEL SPERM-ASSOCIATED TARGETING SUBUNIT TAU"/>
    <property type="match status" value="1"/>
</dbReference>
<evidence type="ECO:0000256" key="1">
    <source>
        <dbReference type="SAM" id="MobiDB-lite"/>
    </source>
</evidence>
<accession>A0A0L0SAA8</accession>
<organism evidence="3 4">
    <name type="scientific">Allomyces macrogynus (strain ATCC 38327)</name>
    <name type="common">Allomyces javanicus var. macrogynus</name>
    <dbReference type="NCBI Taxonomy" id="578462"/>
    <lineage>
        <taxon>Eukaryota</taxon>
        <taxon>Fungi</taxon>
        <taxon>Fungi incertae sedis</taxon>
        <taxon>Blastocladiomycota</taxon>
        <taxon>Blastocladiomycetes</taxon>
        <taxon>Blastocladiales</taxon>
        <taxon>Blastocladiaceae</taxon>
        <taxon>Allomyces</taxon>
    </lineage>
</organism>